<dbReference type="AlphaFoldDB" id="A0AAE3E0F5"/>
<evidence type="ECO:0000313" key="8">
    <source>
        <dbReference type="Proteomes" id="UP001198242"/>
    </source>
</evidence>
<evidence type="ECO:0000256" key="1">
    <source>
        <dbReference type="ARBA" id="ARBA00022618"/>
    </source>
</evidence>
<keyword evidence="5" id="KW-0963">Cytoplasm</keyword>
<evidence type="ECO:0000256" key="5">
    <source>
        <dbReference type="HAMAP-Rule" id="MF_01197"/>
    </source>
</evidence>
<evidence type="ECO:0000256" key="2">
    <source>
        <dbReference type="ARBA" id="ARBA00023210"/>
    </source>
</evidence>
<dbReference type="InterPro" id="IPR007561">
    <property type="entry name" value="Cell_div_SepF/SepF-rel"/>
</dbReference>
<dbReference type="InterPro" id="IPR023052">
    <property type="entry name" value="Cell_div_SepF"/>
</dbReference>
<keyword evidence="2 5" id="KW-0717">Septation</keyword>
<dbReference type="Gene3D" id="3.30.110.150">
    <property type="entry name" value="SepF-like protein"/>
    <property type="match status" value="1"/>
</dbReference>
<dbReference type="GO" id="GO:0043093">
    <property type="term" value="P:FtsZ-dependent cytokinesis"/>
    <property type="evidence" value="ECO:0007669"/>
    <property type="project" value="UniProtKB-UniRule"/>
</dbReference>
<feature type="compositionally biased region" description="Acidic residues" evidence="6">
    <location>
        <begin position="27"/>
        <end position="40"/>
    </location>
</feature>
<organism evidence="7 8">
    <name type="scientific">Hominilimicola fabiformis</name>
    <dbReference type="NCBI Taxonomy" id="2885356"/>
    <lineage>
        <taxon>Bacteria</taxon>
        <taxon>Bacillati</taxon>
        <taxon>Bacillota</taxon>
        <taxon>Clostridia</taxon>
        <taxon>Eubacteriales</taxon>
        <taxon>Oscillospiraceae</taxon>
        <taxon>Hominilimicola</taxon>
    </lineage>
</organism>
<protein>
    <recommendedName>
        <fullName evidence="5">Cell division protein SepF</fullName>
    </recommendedName>
</protein>
<reference evidence="7 8" key="1">
    <citation type="submission" date="2021-10" db="EMBL/GenBank/DDBJ databases">
        <title>Anaerobic single-cell dispensing facilitates the cultivation of human gut bacteria.</title>
        <authorList>
            <person name="Afrizal A."/>
        </authorList>
    </citation>
    <scope>NUCLEOTIDE SEQUENCE [LARGE SCALE GENOMIC DNA]</scope>
    <source>
        <strain evidence="7 8">CLA-AA-H232</strain>
    </source>
</reference>
<proteinExistence type="inferred from homology"/>
<gene>
    <name evidence="5" type="primary">sepF</name>
    <name evidence="7" type="ORF">LKE05_09420</name>
</gene>
<dbReference type="PANTHER" id="PTHR35798:SF1">
    <property type="entry name" value="CELL DIVISION PROTEIN SEPF"/>
    <property type="match status" value="1"/>
</dbReference>
<dbReference type="Proteomes" id="UP001198242">
    <property type="component" value="Unassembled WGS sequence"/>
</dbReference>
<evidence type="ECO:0000256" key="3">
    <source>
        <dbReference type="ARBA" id="ARBA00023306"/>
    </source>
</evidence>
<keyword evidence="3 5" id="KW-0131">Cell cycle</keyword>
<dbReference type="EMBL" id="JAJEQM010000012">
    <property type="protein sequence ID" value="MCC2211005.1"/>
    <property type="molecule type" value="Genomic_DNA"/>
</dbReference>
<comment type="similarity">
    <text evidence="5">Belongs to the SepF family.</text>
</comment>
<comment type="subcellular location">
    <subcellularLocation>
        <location evidence="5">Cytoplasm</location>
    </subcellularLocation>
    <text evidence="5">Localizes to the division site, in a FtsZ-dependent manner.</text>
</comment>
<sequence length="160" mass="18262">MKGYRQMGFLNTVKHFLGFESEDDYYDDDYYDEEETEDEENARVKRSSQQSAPKKTFSKVVPINPTSSSRIKIMRPSDINDSTNVANEIKEGRLVIFDVGQIDNEEARRIVDFMSGAAYGVNGKVRRVSEGIFVAAPKNIDITGDTMKEHVKNGMDWNFM</sequence>
<accession>A0AAE3E0F5</accession>
<name>A0AAE3E0F5_9FIRM</name>
<evidence type="ECO:0000313" key="7">
    <source>
        <dbReference type="EMBL" id="MCC2211005.1"/>
    </source>
</evidence>
<dbReference type="GO" id="GO:0005737">
    <property type="term" value="C:cytoplasm"/>
    <property type="evidence" value="ECO:0007669"/>
    <property type="project" value="UniProtKB-SubCell"/>
</dbReference>
<comment type="function">
    <text evidence="4 5">Cell division protein that is part of the divisome complex and is recruited early to the Z-ring. Probably stimulates Z-ring formation, perhaps through the cross-linking of FtsZ protofilaments. Its function overlaps with FtsA.</text>
</comment>
<dbReference type="InterPro" id="IPR038594">
    <property type="entry name" value="SepF-like_sf"/>
</dbReference>
<comment type="subunit">
    <text evidence="5">Homodimer. Interacts with FtsZ.</text>
</comment>
<dbReference type="PANTHER" id="PTHR35798">
    <property type="entry name" value="CELL DIVISION PROTEIN SEPF"/>
    <property type="match status" value="1"/>
</dbReference>
<comment type="caution">
    <text evidence="7">The sequence shown here is derived from an EMBL/GenBank/DDBJ whole genome shotgun (WGS) entry which is preliminary data.</text>
</comment>
<keyword evidence="8" id="KW-1185">Reference proteome</keyword>
<evidence type="ECO:0000256" key="4">
    <source>
        <dbReference type="ARBA" id="ARBA00044936"/>
    </source>
</evidence>
<dbReference type="Pfam" id="PF04472">
    <property type="entry name" value="SepF"/>
    <property type="match status" value="1"/>
</dbReference>
<dbReference type="GO" id="GO:0000917">
    <property type="term" value="P:division septum assembly"/>
    <property type="evidence" value="ECO:0007669"/>
    <property type="project" value="UniProtKB-KW"/>
</dbReference>
<feature type="region of interest" description="Disordered" evidence="6">
    <location>
        <begin position="27"/>
        <end position="62"/>
    </location>
</feature>
<keyword evidence="1 5" id="KW-0132">Cell division</keyword>
<dbReference type="HAMAP" id="MF_01197">
    <property type="entry name" value="SepF"/>
    <property type="match status" value="1"/>
</dbReference>
<evidence type="ECO:0000256" key="6">
    <source>
        <dbReference type="SAM" id="MobiDB-lite"/>
    </source>
</evidence>